<keyword evidence="2" id="KW-0540">Nuclease</keyword>
<dbReference type="OMA" id="RINGLRW"/>
<proteinExistence type="predicted"/>
<dbReference type="AlphaFoldDB" id="A0A2P6RWM0"/>
<dbReference type="GO" id="GO:0004527">
    <property type="term" value="F:exonuclease activity"/>
    <property type="evidence" value="ECO:0007669"/>
    <property type="project" value="UniProtKB-KW"/>
</dbReference>
<feature type="chain" id="PRO_5015175101" evidence="1">
    <location>
        <begin position="18"/>
        <end position="100"/>
    </location>
</feature>
<keyword evidence="2" id="KW-0378">Hydrolase</keyword>
<feature type="signal peptide" evidence="1">
    <location>
        <begin position="1"/>
        <end position="17"/>
    </location>
</feature>
<dbReference type="EMBL" id="PDCK01000040">
    <property type="protein sequence ID" value="PRQ50827.1"/>
    <property type="molecule type" value="Genomic_DNA"/>
</dbReference>
<dbReference type="GO" id="GO:0004519">
    <property type="term" value="F:endonuclease activity"/>
    <property type="evidence" value="ECO:0007669"/>
    <property type="project" value="UniProtKB-KW"/>
</dbReference>
<dbReference type="Proteomes" id="UP000238479">
    <property type="component" value="Chromosome 2"/>
</dbReference>
<dbReference type="PROSITE" id="PS51257">
    <property type="entry name" value="PROKAR_LIPOPROTEIN"/>
    <property type="match status" value="1"/>
</dbReference>
<evidence type="ECO:0000256" key="1">
    <source>
        <dbReference type="SAM" id="SignalP"/>
    </source>
</evidence>
<dbReference type="Gene3D" id="3.60.10.10">
    <property type="entry name" value="Endonuclease/exonuclease/phosphatase"/>
    <property type="match status" value="1"/>
</dbReference>
<evidence type="ECO:0000313" key="3">
    <source>
        <dbReference type="Proteomes" id="UP000238479"/>
    </source>
</evidence>
<keyword evidence="3" id="KW-1185">Reference proteome</keyword>
<reference evidence="2 3" key="1">
    <citation type="journal article" date="2018" name="Nat. Genet.">
        <title>The Rosa genome provides new insights in the design of modern roses.</title>
        <authorList>
            <person name="Bendahmane M."/>
        </authorList>
    </citation>
    <scope>NUCLEOTIDE SEQUENCE [LARGE SCALE GENOMIC DNA]</scope>
    <source>
        <strain evidence="3">cv. Old Blush</strain>
    </source>
</reference>
<organism evidence="2 3">
    <name type="scientific">Rosa chinensis</name>
    <name type="common">China rose</name>
    <dbReference type="NCBI Taxonomy" id="74649"/>
    <lineage>
        <taxon>Eukaryota</taxon>
        <taxon>Viridiplantae</taxon>
        <taxon>Streptophyta</taxon>
        <taxon>Embryophyta</taxon>
        <taxon>Tracheophyta</taxon>
        <taxon>Spermatophyta</taxon>
        <taxon>Magnoliopsida</taxon>
        <taxon>eudicotyledons</taxon>
        <taxon>Gunneridae</taxon>
        <taxon>Pentapetalae</taxon>
        <taxon>rosids</taxon>
        <taxon>fabids</taxon>
        <taxon>Rosales</taxon>
        <taxon>Rosaceae</taxon>
        <taxon>Rosoideae</taxon>
        <taxon>Rosoideae incertae sedis</taxon>
        <taxon>Rosa</taxon>
    </lineage>
</organism>
<keyword evidence="2" id="KW-0269">Exonuclease</keyword>
<protein>
    <submittedName>
        <fullName evidence="2">Putative endonuclease/exonuclease/phosphatase</fullName>
    </submittedName>
</protein>
<dbReference type="STRING" id="74649.A0A2P6RWM0"/>
<comment type="caution">
    <text evidence="2">The sequence shown here is derived from an EMBL/GenBank/DDBJ whole genome shotgun (WGS) entry which is preliminary data.</text>
</comment>
<accession>A0A2P6RWM0</accession>
<evidence type="ECO:0000313" key="2">
    <source>
        <dbReference type="EMBL" id="PRQ50827.1"/>
    </source>
</evidence>
<sequence>MMSLRVLAWNCLGIVGGCRLRALVDLIRKEKPRVLFLLETLCDQGQLESLRIKTGFDNCLGKEESEESPGVALLWMKDVPLHIRNYSARHVDVAFGKRTI</sequence>
<dbReference type="SUPFAM" id="SSF56219">
    <property type="entry name" value="DNase I-like"/>
    <property type="match status" value="1"/>
</dbReference>
<dbReference type="InterPro" id="IPR036691">
    <property type="entry name" value="Endo/exonu/phosph_ase_sf"/>
</dbReference>
<keyword evidence="2" id="KW-0255">Endonuclease</keyword>
<gene>
    <name evidence="2" type="ORF">RchiOBHm_Chr2g0137531</name>
</gene>
<name>A0A2P6RWM0_ROSCH</name>
<dbReference type="Gramene" id="PRQ50827">
    <property type="protein sequence ID" value="PRQ50827"/>
    <property type="gene ID" value="RchiOBHm_Chr2g0137531"/>
</dbReference>
<keyword evidence="1" id="KW-0732">Signal</keyword>